<evidence type="ECO:0000313" key="14">
    <source>
        <dbReference type="EMBL" id="MDM0042966.1"/>
    </source>
</evidence>
<protein>
    <recommendedName>
        <fullName evidence="9">Flagellar M-ring protein</fullName>
    </recommendedName>
</protein>
<keyword evidence="8 9" id="KW-0975">Bacterial flagellum</keyword>
<gene>
    <name evidence="14" type="primary">fliF</name>
    <name evidence="14" type="ORF">QTH91_00590</name>
</gene>
<keyword evidence="14" id="KW-0282">Flagellum</keyword>
<evidence type="ECO:0000256" key="11">
    <source>
        <dbReference type="SAM" id="Phobius"/>
    </source>
</evidence>
<evidence type="ECO:0000256" key="5">
    <source>
        <dbReference type="ARBA" id="ARBA00022692"/>
    </source>
</evidence>
<evidence type="ECO:0000256" key="9">
    <source>
        <dbReference type="PIRNR" id="PIRNR004862"/>
    </source>
</evidence>
<keyword evidence="4" id="KW-1003">Cell membrane</keyword>
<dbReference type="InterPro" id="IPR043427">
    <property type="entry name" value="YscJ/FliF"/>
</dbReference>
<evidence type="ECO:0000313" key="15">
    <source>
        <dbReference type="Proteomes" id="UP001174908"/>
    </source>
</evidence>
<dbReference type="InterPro" id="IPR045851">
    <property type="entry name" value="AMP-bd_C_sf"/>
</dbReference>
<feature type="region of interest" description="Disordered" evidence="10">
    <location>
        <begin position="521"/>
        <end position="558"/>
    </location>
</feature>
<name>A0ABT7N4U5_9BURK</name>
<keyword evidence="14" id="KW-0966">Cell projection</keyword>
<feature type="compositionally biased region" description="Polar residues" evidence="10">
    <location>
        <begin position="287"/>
        <end position="308"/>
    </location>
</feature>
<dbReference type="Pfam" id="PF01514">
    <property type="entry name" value="YscJ_FliF"/>
    <property type="match status" value="1"/>
</dbReference>
<keyword evidence="7 11" id="KW-0472">Membrane</keyword>
<evidence type="ECO:0000259" key="12">
    <source>
        <dbReference type="Pfam" id="PF01514"/>
    </source>
</evidence>
<proteinExistence type="inferred from homology"/>
<feature type="compositionally biased region" description="Low complexity" evidence="10">
    <location>
        <begin position="523"/>
        <end position="538"/>
    </location>
</feature>
<evidence type="ECO:0000256" key="1">
    <source>
        <dbReference type="ARBA" id="ARBA00004117"/>
    </source>
</evidence>
<feature type="compositionally biased region" description="Low complexity" evidence="10">
    <location>
        <begin position="329"/>
        <end position="380"/>
    </location>
</feature>
<dbReference type="InterPro" id="IPR000067">
    <property type="entry name" value="FlgMring_FliF"/>
</dbReference>
<feature type="transmembrane region" description="Helical" evidence="11">
    <location>
        <begin position="490"/>
        <end position="508"/>
    </location>
</feature>
<evidence type="ECO:0000256" key="3">
    <source>
        <dbReference type="ARBA" id="ARBA00007971"/>
    </source>
</evidence>
<dbReference type="EMBL" id="JASZYV010000001">
    <property type="protein sequence ID" value="MDM0042966.1"/>
    <property type="molecule type" value="Genomic_DNA"/>
</dbReference>
<evidence type="ECO:0000256" key="2">
    <source>
        <dbReference type="ARBA" id="ARBA00004651"/>
    </source>
</evidence>
<dbReference type="PANTHER" id="PTHR30046">
    <property type="entry name" value="FLAGELLAR M-RING PROTEIN"/>
    <property type="match status" value="1"/>
</dbReference>
<reference evidence="14" key="1">
    <citation type="submission" date="2023-06" db="EMBL/GenBank/DDBJ databases">
        <authorList>
            <person name="Jiang Y."/>
            <person name="Liu Q."/>
        </authorList>
    </citation>
    <scope>NUCLEOTIDE SEQUENCE</scope>
    <source>
        <strain evidence="14">CGMCC 1.12089</strain>
    </source>
</reference>
<dbReference type="PRINTS" id="PR01009">
    <property type="entry name" value="FLGMRINGFLIF"/>
</dbReference>
<dbReference type="InterPro" id="IPR013556">
    <property type="entry name" value="Flag_M-ring_C"/>
</dbReference>
<comment type="function">
    <text evidence="9">The M ring may be actively involved in energy transduction.</text>
</comment>
<keyword evidence="14" id="KW-0969">Cilium</keyword>
<evidence type="ECO:0000256" key="6">
    <source>
        <dbReference type="ARBA" id="ARBA00022989"/>
    </source>
</evidence>
<dbReference type="Proteomes" id="UP001174908">
    <property type="component" value="Unassembled WGS sequence"/>
</dbReference>
<dbReference type="RefSeq" id="WP_286658095.1">
    <property type="nucleotide sequence ID" value="NZ_JASZYV010000001.1"/>
</dbReference>
<keyword evidence="15" id="KW-1185">Reference proteome</keyword>
<dbReference type="PIRSF" id="PIRSF004862">
    <property type="entry name" value="FliF"/>
    <property type="match status" value="1"/>
</dbReference>
<keyword evidence="5 11" id="KW-0812">Transmembrane</keyword>
<keyword evidence="6 11" id="KW-1133">Transmembrane helix</keyword>
<evidence type="ECO:0000256" key="7">
    <source>
        <dbReference type="ARBA" id="ARBA00023136"/>
    </source>
</evidence>
<feature type="region of interest" description="Disordered" evidence="10">
    <location>
        <begin position="281"/>
        <end position="384"/>
    </location>
</feature>
<sequence>MSAAASAGVAPNATPALPPLLERLRAQPRLPLIVGSAALVAALAAFALWGHGPDYKVLYTNVSDRDGGAIIASLQQMNVPYKFAEGGGAILVASDKVPEVRMQLAAQGLPKAGGVGFELMDNQKFGTSQFAEQVNYQRALEGELARSIESVGTVESARVHLALPKPSLFVREQKKPSASVVLTLHRGRSIDEGQVSAIVHMISSSVPELDAKSVTVVDQRGNLLSAANSNGRGLDVSQLRYTQEIEQGYIRRIEAILQPILGASNVRAQVAADIDFSVSEHTDESYKPNQQPGTAAVRSQQSSESSQHGAVPPGGVPGALSNQPPVNPNAPIVNAPAGAQANTPAGAPGGANNNARGQQPAAAANAASTTTTSAPAGPGSARKDVTTNYELDRSIRHVQQSAGAVRRLSVAVVVNYRDDAQGGKSAARALTPAELDQVRNLVKEAMGFSQDRGDSLNVVNSPFAGDGRDAAEPDLPFWKDPANLPLAMQLGRYLLIGLGLMFLWFAVLRPLLRKHLGPPPAPAVAEPLESEADAAPAPVDEEPQISPSEALRAREAERQRADMDYARELANKDPKLVATLIQHWMNANDE</sequence>
<dbReference type="NCBIfam" id="TIGR00206">
    <property type="entry name" value="fliF"/>
    <property type="match status" value="1"/>
</dbReference>
<accession>A0ABT7N4U5</accession>
<comment type="caution">
    <text evidence="14">The sequence shown here is derived from an EMBL/GenBank/DDBJ whole genome shotgun (WGS) entry which is preliminary data.</text>
</comment>
<dbReference type="Gene3D" id="3.30.300.30">
    <property type="match status" value="1"/>
</dbReference>
<feature type="transmembrane region" description="Helical" evidence="11">
    <location>
        <begin position="30"/>
        <end position="49"/>
    </location>
</feature>
<feature type="domain" description="Flagellar M-ring C-terminal" evidence="13">
    <location>
        <begin position="257"/>
        <end position="463"/>
    </location>
</feature>
<evidence type="ECO:0000256" key="8">
    <source>
        <dbReference type="ARBA" id="ARBA00023143"/>
    </source>
</evidence>
<feature type="domain" description="Flagellar M-ring N-terminal" evidence="12">
    <location>
        <begin position="52"/>
        <end position="225"/>
    </location>
</feature>
<dbReference type="InterPro" id="IPR006182">
    <property type="entry name" value="FliF_N_dom"/>
</dbReference>
<evidence type="ECO:0000259" key="13">
    <source>
        <dbReference type="Pfam" id="PF08345"/>
    </source>
</evidence>
<dbReference type="Pfam" id="PF08345">
    <property type="entry name" value="YscJ_FliF_C"/>
    <property type="match status" value="1"/>
</dbReference>
<evidence type="ECO:0000256" key="4">
    <source>
        <dbReference type="ARBA" id="ARBA00022475"/>
    </source>
</evidence>
<evidence type="ECO:0000256" key="10">
    <source>
        <dbReference type="SAM" id="MobiDB-lite"/>
    </source>
</evidence>
<dbReference type="PANTHER" id="PTHR30046:SF0">
    <property type="entry name" value="FLAGELLAR M-RING PROTEIN"/>
    <property type="match status" value="1"/>
</dbReference>
<comment type="subcellular location">
    <subcellularLocation>
        <location evidence="1 9">Bacterial flagellum basal body</location>
    </subcellularLocation>
    <subcellularLocation>
        <location evidence="2">Cell membrane</location>
        <topology evidence="2">Multi-pass membrane protein</topology>
    </subcellularLocation>
</comment>
<comment type="similarity">
    <text evidence="3 9">Belongs to the FliF family.</text>
</comment>
<organism evidence="14 15">
    <name type="scientific">Variovorax dokdonensis</name>
    <dbReference type="NCBI Taxonomy" id="344883"/>
    <lineage>
        <taxon>Bacteria</taxon>
        <taxon>Pseudomonadati</taxon>
        <taxon>Pseudomonadota</taxon>
        <taxon>Betaproteobacteria</taxon>
        <taxon>Burkholderiales</taxon>
        <taxon>Comamonadaceae</taxon>
        <taxon>Variovorax</taxon>
    </lineage>
</organism>